<name>A0A8H7Q3A1_MORIS</name>
<dbReference type="SUPFAM" id="SSF50129">
    <property type="entry name" value="GroES-like"/>
    <property type="match status" value="1"/>
</dbReference>
<dbReference type="GO" id="GO:0016651">
    <property type="term" value="F:oxidoreductase activity, acting on NAD(P)H"/>
    <property type="evidence" value="ECO:0007669"/>
    <property type="project" value="InterPro"/>
</dbReference>
<reference evidence="2" key="1">
    <citation type="submission" date="2020-12" db="EMBL/GenBank/DDBJ databases">
        <title>Metabolic potential, ecology and presence of endohyphal bacteria is reflected in genomic diversity of Mucoromycotina.</title>
        <authorList>
            <person name="Muszewska A."/>
            <person name="Okrasinska A."/>
            <person name="Steczkiewicz K."/>
            <person name="Drgas O."/>
            <person name="Orlowska M."/>
            <person name="Perlinska-Lenart U."/>
            <person name="Aleksandrzak-Piekarczyk T."/>
            <person name="Szatraj K."/>
            <person name="Zielenkiewicz U."/>
            <person name="Pilsyk S."/>
            <person name="Malc E."/>
            <person name="Mieczkowski P."/>
            <person name="Kruszewska J.S."/>
            <person name="Biernat P."/>
            <person name="Pawlowska J."/>
        </authorList>
    </citation>
    <scope>NUCLEOTIDE SEQUENCE</scope>
    <source>
        <strain evidence="2">WA0000067209</strain>
    </source>
</reference>
<dbReference type="SUPFAM" id="SSF51735">
    <property type="entry name" value="NAD(P)-binding Rossmann-fold domains"/>
    <property type="match status" value="1"/>
</dbReference>
<dbReference type="InterPro" id="IPR011032">
    <property type="entry name" value="GroES-like_sf"/>
</dbReference>
<evidence type="ECO:0000313" key="3">
    <source>
        <dbReference type="Proteomes" id="UP000654370"/>
    </source>
</evidence>
<comment type="caution">
    <text evidence="2">The sequence shown here is derived from an EMBL/GenBank/DDBJ whole genome shotgun (WGS) entry which is preliminary data.</text>
</comment>
<accession>A0A8H7Q3A1</accession>
<evidence type="ECO:0000313" key="2">
    <source>
        <dbReference type="EMBL" id="KAG2184515.1"/>
    </source>
</evidence>
<dbReference type="CDD" id="cd08249">
    <property type="entry name" value="enoyl_reductase_like"/>
    <property type="match status" value="1"/>
</dbReference>
<dbReference type="InterPro" id="IPR036291">
    <property type="entry name" value="NAD(P)-bd_dom_sf"/>
</dbReference>
<dbReference type="Pfam" id="PF08240">
    <property type="entry name" value="ADH_N"/>
    <property type="match status" value="1"/>
</dbReference>
<dbReference type="AlphaFoldDB" id="A0A8H7Q3A1"/>
<dbReference type="PANTHER" id="PTHR45348">
    <property type="entry name" value="HYPOTHETICAL OXIDOREDUCTASE (EUROFUNG)"/>
    <property type="match status" value="1"/>
</dbReference>
<dbReference type="InterPro" id="IPR013149">
    <property type="entry name" value="ADH-like_C"/>
</dbReference>
<proteinExistence type="predicted"/>
<dbReference type="Gene3D" id="3.40.50.720">
    <property type="entry name" value="NAD(P)-binding Rossmann-like Domain"/>
    <property type="match status" value="1"/>
</dbReference>
<dbReference type="OrthoDB" id="9992527at2759"/>
<dbReference type="InterPro" id="IPR013154">
    <property type="entry name" value="ADH-like_N"/>
</dbReference>
<dbReference type="Pfam" id="PF00107">
    <property type="entry name" value="ADH_zinc_N"/>
    <property type="match status" value="1"/>
</dbReference>
<dbReference type="EMBL" id="JAEPQZ010000002">
    <property type="protein sequence ID" value="KAG2184515.1"/>
    <property type="molecule type" value="Genomic_DNA"/>
</dbReference>
<dbReference type="SMART" id="SM00829">
    <property type="entry name" value="PKS_ER"/>
    <property type="match status" value="1"/>
</dbReference>
<feature type="domain" description="Enoyl reductase (ER)" evidence="1">
    <location>
        <begin position="13"/>
        <end position="343"/>
    </location>
</feature>
<keyword evidence="3" id="KW-1185">Reference proteome</keyword>
<dbReference type="InterPro" id="IPR047122">
    <property type="entry name" value="Trans-enoyl_RdTase-like"/>
</dbReference>
<dbReference type="PANTHER" id="PTHR45348:SF2">
    <property type="entry name" value="ZINC-TYPE ALCOHOL DEHYDROGENASE-LIKE PROTEIN C2E1P3.01"/>
    <property type="match status" value="1"/>
</dbReference>
<dbReference type="InterPro" id="IPR020843">
    <property type="entry name" value="ER"/>
</dbReference>
<evidence type="ECO:0000259" key="1">
    <source>
        <dbReference type="SMART" id="SM00829"/>
    </source>
</evidence>
<organism evidence="2 3">
    <name type="scientific">Mortierella isabellina</name>
    <name type="common">Filamentous fungus</name>
    <name type="synonym">Umbelopsis isabellina</name>
    <dbReference type="NCBI Taxonomy" id="91625"/>
    <lineage>
        <taxon>Eukaryota</taxon>
        <taxon>Fungi</taxon>
        <taxon>Fungi incertae sedis</taxon>
        <taxon>Mucoromycota</taxon>
        <taxon>Mucoromycotina</taxon>
        <taxon>Umbelopsidomycetes</taxon>
        <taxon>Umbelopsidales</taxon>
        <taxon>Umbelopsidaceae</taxon>
        <taxon>Umbelopsis</taxon>
    </lineage>
</organism>
<protein>
    <recommendedName>
        <fullName evidence="1">Enoyl reductase (ER) domain-containing protein</fullName>
    </recommendedName>
</protein>
<dbReference type="Proteomes" id="UP000654370">
    <property type="component" value="Unassembled WGS sequence"/>
</dbReference>
<dbReference type="Gene3D" id="3.90.180.10">
    <property type="entry name" value="Medium-chain alcohol dehydrogenases, catalytic domain"/>
    <property type="match status" value="1"/>
</dbReference>
<sequence>MSTQANYAAWMLNTKEPFIIKEAPYPKPSVDDLVIQSKAVAITQDDRYYQEGNTMIYKEIPIPIPNILGHDVAGIVCEVGTNVTKFKPGDRVMAHVLHMHTGKPEHGAFQNYVLAHQNQTAIVPDNIELTDSAAVPLALSTVTNSLYELMKLKLPTPEKSPEIHGAVLVWGGATSVGANAIQIAKISGYKVITTASPRNAEYLKTIGADVVIDYNDKNVEQHIIDAIGDLPYAGAWDPIVNDSSLRTEMSVADRVKSVDGVKHIILGLPYPGSPPEGYHIELAYGFPFERPISKYMYHQFITEAMQNGTFKIVPHVKFVGDSLNDLTDAVANQANARCEKYVVKI</sequence>
<gene>
    <name evidence="2" type="ORF">INT43_000424</name>
</gene>